<dbReference type="Gene3D" id="3.40.30.10">
    <property type="entry name" value="Glutaredoxin"/>
    <property type="match status" value="1"/>
</dbReference>
<dbReference type="SUPFAM" id="SSF52833">
    <property type="entry name" value="Thioredoxin-like"/>
    <property type="match status" value="1"/>
</dbReference>
<sequence>MQVVKASESVTANQLANNDQPDNFIEGVDYRLLQNASIDNAIELDQLQQVVDIEIFYWYGCEPCQQTEQALSEYLQTRSELTVRRTPLVAYLSWRPQAYLQPMLEQLEGSVQLPSQDELYRQCIEDCSVFSDLPASIEWIKQRYNINEMPRLDESKIWQTEKNYRKRANSFSISQVPTIIIRESYITDANSAKSLPRLMAIIEHLLGKSPN</sequence>
<keyword evidence="2" id="KW-1185">Reference proteome</keyword>
<protein>
    <recommendedName>
        <fullName evidence="3">Thioredoxin-like fold domain-containing protein</fullName>
    </recommendedName>
</protein>
<dbReference type="InterPro" id="IPR036249">
    <property type="entry name" value="Thioredoxin-like_sf"/>
</dbReference>
<name>A0A545UI37_9GAMM</name>
<reference evidence="1 2" key="1">
    <citation type="submission" date="2019-07" db="EMBL/GenBank/DDBJ databases">
        <title>Draft genome for Aliikangiella sp. M105.</title>
        <authorList>
            <person name="Wang G."/>
        </authorList>
    </citation>
    <scope>NUCLEOTIDE SEQUENCE [LARGE SCALE GENOMIC DNA]</scope>
    <source>
        <strain evidence="1 2">M105</strain>
    </source>
</reference>
<dbReference type="RefSeq" id="WP_142891987.1">
    <property type="nucleotide sequence ID" value="NZ_ML660161.1"/>
</dbReference>
<proteinExistence type="predicted"/>
<evidence type="ECO:0000313" key="1">
    <source>
        <dbReference type="EMBL" id="TQV89137.1"/>
    </source>
</evidence>
<evidence type="ECO:0000313" key="2">
    <source>
        <dbReference type="Proteomes" id="UP000315439"/>
    </source>
</evidence>
<accession>A0A545UI37</accession>
<dbReference type="OrthoDB" id="9784896at2"/>
<dbReference type="EMBL" id="VIKS01000002">
    <property type="protein sequence ID" value="TQV89137.1"/>
    <property type="molecule type" value="Genomic_DNA"/>
</dbReference>
<dbReference type="Proteomes" id="UP000315439">
    <property type="component" value="Unassembled WGS sequence"/>
</dbReference>
<dbReference type="AlphaFoldDB" id="A0A545UI37"/>
<comment type="caution">
    <text evidence="1">The sequence shown here is derived from an EMBL/GenBank/DDBJ whole genome shotgun (WGS) entry which is preliminary data.</text>
</comment>
<organism evidence="1 2">
    <name type="scientific">Aliikangiella coralliicola</name>
    <dbReference type="NCBI Taxonomy" id="2592383"/>
    <lineage>
        <taxon>Bacteria</taxon>
        <taxon>Pseudomonadati</taxon>
        <taxon>Pseudomonadota</taxon>
        <taxon>Gammaproteobacteria</taxon>
        <taxon>Oceanospirillales</taxon>
        <taxon>Pleioneaceae</taxon>
        <taxon>Aliikangiella</taxon>
    </lineage>
</organism>
<evidence type="ECO:0008006" key="3">
    <source>
        <dbReference type="Google" id="ProtNLM"/>
    </source>
</evidence>
<gene>
    <name evidence="1" type="ORF">FLL46_03140</name>
</gene>